<dbReference type="PROSITE" id="PS50930">
    <property type="entry name" value="HTH_LYTTR"/>
    <property type="match status" value="1"/>
</dbReference>
<dbReference type="EMBL" id="JAGHKO010000004">
    <property type="protein sequence ID" value="MBO9202122.1"/>
    <property type="molecule type" value="Genomic_DNA"/>
</dbReference>
<reference evidence="4 5" key="1">
    <citation type="submission" date="2021-03" db="EMBL/GenBank/DDBJ databases">
        <title>Assistant Professor.</title>
        <authorList>
            <person name="Huq M.A."/>
        </authorList>
    </citation>
    <scope>NUCLEOTIDE SEQUENCE [LARGE SCALE GENOMIC DNA]</scope>
    <source>
        <strain evidence="4 5">MAH-29</strain>
    </source>
</reference>
<dbReference type="Gene3D" id="2.40.50.1020">
    <property type="entry name" value="LytTr DNA-binding domain"/>
    <property type="match status" value="1"/>
</dbReference>
<dbReference type="PROSITE" id="PS50110">
    <property type="entry name" value="RESPONSE_REGULATORY"/>
    <property type="match status" value="1"/>
</dbReference>
<organism evidence="4 5">
    <name type="scientific">Niastella soli</name>
    <dbReference type="NCBI Taxonomy" id="2821487"/>
    <lineage>
        <taxon>Bacteria</taxon>
        <taxon>Pseudomonadati</taxon>
        <taxon>Bacteroidota</taxon>
        <taxon>Chitinophagia</taxon>
        <taxon>Chitinophagales</taxon>
        <taxon>Chitinophagaceae</taxon>
        <taxon>Niastella</taxon>
    </lineage>
</organism>
<accession>A0ABS3YX85</accession>
<dbReference type="SUPFAM" id="SSF52172">
    <property type="entry name" value="CheY-like"/>
    <property type="match status" value="1"/>
</dbReference>
<dbReference type="Proteomes" id="UP000677244">
    <property type="component" value="Unassembled WGS sequence"/>
</dbReference>
<evidence type="ECO:0000313" key="4">
    <source>
        <dbReference type="EMBL" id="MBO9202122.1"/>
    </source>
</evidence>
<evidence type="ECO:0000256" key="1">
    <source>
        <dbReference type="PROSITE-ProRule" id="PRU00169"/>
    </source>
</evidence>
<proteinExistence type="predicted"/>
<dbReference type="InterPro" id="IPR007492">
    <property type="entry name" value="LytTR_DNA-bd_dom"/>
</dbReference>
<sequence>MKLLNCVIIEDNPVDRLVLEEYLSKYSFINITAKFPNPVESLEYLKTHIINILFLDVDMPVINGIDFLKTFPDPPPCIMVTAHPEYAIDAFEVQAIDYLLKPVKPERLDVAIQRTLELQEIKSKAVQYSMHFENDFLMIKEGTVLNKVNIADILYLEALTNYTKVVTMHKKYITLNNLKSFLDNLPPKRFLRIHRSYAVAVDKIRGVYKNELQIVEQRLPLGKTYRQEIKKLFTESN</sequence>
<protein>
    <submittedName>
        <fullName evidence="4">Response regulator transcription factor</fullName>
    </submittedName>
</protein>
<dbReference type="SMART" id="SM00448">
    <property type="entry name" value="REC"/>
    <property type="match status" value="1"/>
</dbReference>
<feature type="modified residue" description="4-aspartylphosphate" evidence="1">
    <location>
        <position position="56"/>
    </location>
</feature>
<evidence type="ECO:0000259" key="2">
    <source>
        <dbReference type="PROSITE" id="PS50110"/>
    </source>
</evidence>
<evidence type="ECO:0000313" key="5">
    <source>
        <dbReference type="Proteomes" id="UP000677244"/>
    </source>
</evidence>
<name>A0ABS3YX85_9BACT</name>
<dbReference type="InterPro" id="IPR001789">
    <property type="entry name" value="Sig_transdc_resp-reg_receiver"/>
</dbReference>
<dbReference type="RefSeq" id="WP_209140173.1">
    <property type="nucleotide sequence ID" value="NZ_JAGHKO010000004.1"/>
</dbReference>
<gene>
    <name evidence="4" type="ORF">J7I42_17690</name>
</gene>
<comment type="caution">
    <text evidence="4">The sequence shown here is derived from an EMBL/GenBank/DDBJ whole genome shotgun (WGS) entry which is preliminary data.</text>
</comment>
<evidence type="ECO:0000259" key="3">
    <source>
        <dbReference type="PROSITE" id="PS50930"/>
    </source>
</evidence>
<dbReference type="InterPro" id="IPR046947">
    <property type="entry name" value="LytR-like"/>
</dbReference>
<feature type="domain" description="Response regulatory" evidence="2">
    <location>
        <begin position="5"/>
        <end position="116"/>
    </location>
</feature>
<dbReference type="SMART" id="SM00850">
    <property type="entry name" value="LytTR"/>
    <property type="match status" value="1"/>
</dbReference>
<dbReference type="PANTHER" id="PTHR37299">
    <property type="entry name" value="TRANSCRIPTIONAL REGULATOR-RELATED"/>
    <property type="match status" value="1"/>
</dbReference>
<dbReference type="PANTHER" id="PTHR37299:SF1">
    <property type="entry name" value="STAGE 0 SPORULATION PROTEIN A HOMOLOG"/>
    <property type="match status" value="1"/>
</dbReference>
<feature type="domain" description="HTH LytTR-type" evidence="3">
    <location>
        <begin position="147"/>
        <end position="235"/>
    </location>
</feature>
<keyword evidence="1" id="KW-0597">Phosphoprotein</keyword>
<dbReference type="Pfam" id="PF04397">
    <property type="entry name" value="LytTR"/>
    <property type="match status" value="1"/>
</dbReference>
<dbReference type="Gene3D" id="3.40.50.2300">
    <property type="match status" value="1"/>
</dbReference>
<keyword evidence="5" id="KW-1185">Reference proteome</keyword>
<dbReference type="InterPro" id="IPR011006">
    <property type="entry name" value="CheY-like_superfamily"/>
</dbReference>
<dbReference type="Pfam" id="PF00072">
    <property type="entry name" value="Response_reg"/>
    <property type="match status" value="1"/>
</dbReference>